<comment type="catalytic activity">
    <reaction evidence="8">
        <text>L-glutamate + ATP = L-glutamyl 5-phosphate + ADP</text>
        <dbReference type="Rhea" id="RHEA:14877"/>
        <dbReference type="ChEBI" id="CHEBI:29985"/>
        <dbReference type="ChEBI" id="CHEBI:30616"/>
        <dbReference type="ChEBI" id="CHEBI:58274"/>
        <dbReference type="ChEBI" id="CHEBI:456216"/>
        <dbReference type="EC" id="2.7.2.11"/>
    </reaction>
</comment>
<evidence type="ECO:0000256" key="2">
    <source>
        <dbReference type="ARBA" id="ARBA00022605"/>
    </source>
</evidence>
<dbReference type="CDD" id="cd04242">
    <property type="entry name" value="AAK_G5K_ProB"/>
    <property type="match status" value="1"/>
</dbReference>
<feature type="binding site" evidence="8">
    <location>
        <position position="12"/>
    </location>
    <ligand>
        <name>ATP</name>
        <dbReference type="ChEBI" id="CHEBI:30616"/>
    </ligand>
</feature>
<dbReference type="SUPFAM" id="SSF88697">
    <property type="entry name" value="PUA domain-like"/>
    <property type="match status" value="1"/>
</dbReference>
<comment type="pathway">
    <text evidence="8">Amino-acid biosynthesis; L-proline biosynthesis; L-glutamate 5-semialdehyde from L-glutamate: step 1/2.</text>
</comment>
<keyword evidence="5 8" id="KW-0547">Nucleotide-binding</keyword>
<dbReference type="InterPro" id="IPR011529">
    <property type="entry name" value="Glu_5kinase"/>
</dbReference>
<evidence type="ECO:0000256" key="5">
    <source>
        <dbReference type="ARBA" id="ARBA00022741"/>
    </source>
</evidence>
<dbReference type="PROSITE" id="PS50890">
    <property type="entry name" value="PUA"/>
    <property type="match status" value="1"/>
</dbReference>
<organism evidence="10 11">
    <name type="scientific">Thalassotalea marina</name>
    <dbReference type="NCBI Taxonomy" id="1673741"/>
    <lineage>
        <taxon>Bacteria</taxon>
        <taxon>Pseudomonadati</taxon>
        <taxon>Pseudomonadota</taxon>
        <taxon>Gammaproteobacteria</taxon>
        <taxon>Alteromonadales</taxon>
        <taxon>Colwelliaceae</taxon>
        <taxon>Thalassotalea</taxon>
    </lineage>
</organism>
<gene>
    <name evidence="8 10" type="primary">proB</name>
    <name evidence="10" type="ORF">GCM10017161_38330</name>
</gene>
<sequence>MNQVNWQRIVIKVGSALISPERNGCSSHYLLPIASFIVRCRQRGIQVVLVSSGSVAAGAHLFNDKTTSISVKKAMAAAGQTEMVATWDRLFDFSSAQILLTHADLSERERFISVSETLETLLNQGILPIVNENDTVTTDSVKVGDNDNLSAMVATASHADALIICSDIEGLYNANPHENSDAKLITEVDAITAEIYQMAGGATSNVGTGGMKTKIQAAEKAVSHGVTTYIVNGFNQSSFDQLLRGENPGTKFLPYQTPLHEDTHWVRHTTKILGEIVVNNEFSLASEQSVNVVSTGDVIDVVGDFSPGDIVLLRTSSGNKIAKARTNYSSCLLSVVAKQNDNVNSQPLVQSSKSILSDKFSAKMEVS</sequence>
<dbReference type="PIRSF" id="PIRSF000729">
    <property type="entry name" value="GK"/>
    <property type="match status" value="1"/>
</dbReference>
<evidence type="ECO:0000256" key="4">
    <source>
        <dbReference type="ARBA" id="ARBA00022679"/>
    </source>
</evidence>
<dbReference type="HAMAP" id="MF_00456">
    <property type="entry name" value="ProB"/>
    <property type="match status" value="1"/>
</dbReference>
<dbReference type="InterPro" id="IPR001057">
    <property type="entry name" value="Glu/AcGlu_kinase"/>
</dbReference>
<dbReference type="InterPro" id="IPR015947">
    <property type="entry name" value="PUA-like_sf"/>
</dbReference>
<comment type="subcellular location">
    <subcellularLocation>
        <location evidence="8">Cytoplasm</location>
    </subcellularLocation>
</comment>
<dbReference type="Gene3D" id="3.40.1160.10">
    <property type="entry name" value="Acetylglutamate kinase-like"/>
    <property type="match status" value="1"/>
</dbReference>
<dbReference type="PANTHER" id="PTHR43654:SF1">
    <property type="entry name" value="ISOPENTENYL PHOSPHATE KINASE"/>
    <property type="match status" value="1"/>
</dbReference>
<feature type="binding site" evidence="8">
    <location>
        <position position="52"/>
    </location>
    <ligand>
        <name>substrate</name>
    </ligand>
</feature>
<feature type="binding site" evidence="8">
    <location>
        <position position="134"/>
    </location>
    <ligand>
        <name>substrate</name>
    </ligand>
</feature>
<dbReference type="InterPro" id="IPR036974">
    <property type="entry name" value="PUA_sf"/>
</dbReference>
<feature type="binding site" evidence="8">
    <location>
        <begin position="208"/>
        <end position="214"/>
    </location>
    <ligand>
        <name>ATP</name>
        <dbReference type="ChEBI" id="CHEBI:30616"/>
    </ligand>
</feature>
<feature type="binding site" evidence="8">
    <location>
        <position position="146"/>
    </location>
    <ligand>
        <name>substrate</name>
    </ligand>
</feature>
<dbReference type="PANTHER" id="PTHR43654">
    <property type="entry name" value="GLUTAMATE 5-KINASE"/>
    <property type="match status" value="1"/>
</dbReference>
<reference evidence="10" key="2">
    <citation type="submission" date="2020-09" db="EMBL/GenBank/DDBJ databases">
        <authorList>
            <person name="Sun Q."/>
            <person name="Kim S."/>
        </authorList>
    </citation>
    <scope>NUCLEOTIDE SEQUENCE</scope>
    <source>
        <strain evidence="10">KCTC 42731</strain>
    </source>
</reference>
<dbReference type="NCBIfam" id="TIGR01027">
    <property type="entry name" value="proB"/>
    <property type="match status" value="1"/>
</dbReference>
<dbReference type="RefSeq" id="WP_189774030.1">
    <property type="nucleotide sequence ID" value="NZ_BNCK01000011.1"/>
</dbReference>
<comment type="caution">
    <text evidence="10">The sequence shown here is derived from an EMBL/GenBank/DDBJ whole genome shotgun (WGS) entry which is preliminary data.</text>
</comment>
<evidence type="ECO:0000313" key="11">
    <source>
        <dbReference type="Proteomes" id="UP000623842"/>
    </source>
</evidence>
<keyword evidence="2 8" id="KW-0028">Amino-acid biosynthesis</keyword>
<dbReference type="Pfam" id="PF00696">
    <property type="entry name" value="AA_kinase"/>
    <property type="match status" value="1"/>
</dbReference>
<dbReference type="FunFam" id="3.40.1160.10:FF:000018">
    <property type="entry name" value="Glutamate 5-kinase"/>
    <property type="match status" value="1"/>
</dbReference>
<keyword evidence="6 8" id="KW-0418">Kinase</keyword>
<dbReference type="InterPro" id="IPR041739">
    <property type="entry name" value="G5K_ProB"/>
</dbReference>
<dbReference type="EC" id="2.7.2.11" evidence="8"/>
<comment type="function">
    <text evidence="8">Catalyzes the transfer of a phosphate group to glutamate to form L-glutamate 5-phosphate.</text>
</comment>
<dbReference type="GO" id="GO:0005524">
    <property type="term" value="F:ATP binding"/>
    <property type="evidence" value="ECO:0007669"/>
    <property type="project" value="UniProtKB-KW"/>
</dbReference>
<accession>A0A919BR89</accession>
<dbReference type="PROSITE" id="PS00902">
    <property type="entry name" value="GLUTAMATE_5_KINASE"/>
    <property type="match status" value="1"/>
</dbReference>
<proteinExistence type="inferred from homology"/>
<name>A0A919BR89_9GAMM</name>
<evidence type="ECO:0000256" key="6">
    <source>
        <dbReference type="ARBA" id="ARBA00022777"/>
    </source>
</evidence>
<dbReference type="GO" id="GO:0004349">
    <property type="term" value="F:glutamate 5-kinase activity"/>
    <property type="evidence" value="ECO:0007669"/>
    <property type="project" value="UniProtKB-UniRule"/>
</dbReference>
<evidence type="ECO:0000256" key="8">
    <source>
        <dbReference type="HAMAP-Rule" id="MF_00456"/>
    </source>
</evidence>
<keyword evidence="3 8" id="KW-0641">Proline biosynthesis</keyword>
<dbReference type="InterPro" id="IPR005715">
    <property type="entry name" value="Glu_5kinase/COase_Synthase"/>
</dbReference>
<dbReference type="InterPro" id="IPR019797">
    <property type="entry name" value="Glutamate_5-kinase_CS"/>
</dbReference>
<reference evidence="10" key="1">
    <citation type="journal article" date="2014" name="Int. J. Syst. Evol. Microbiol.">
        <title>Complete genome sequence of Corynebacterium casei LMG S-19264T (=DSM 44701T), isolated from a smear-ripened cheese.</title>
        <authorList>
            <consortium name="US DOE Joint Genome Institute (JGI-PGF)"/>
            <person name="Walter F."/>
            <person name="Albersmeier A."/>
            <person name="Kalinowski J."/>
            <person name="Ruckert C."/>
        </authorList>
    </citation>
    <scope>NUCLEOTIDE SEQUENCE</scope>
    <source>
        <strain evidence="10">KCTC 42731</strain>
    </source>
</reference>
<comment type="similarity">
    <text evidence="8">Belongs to the glutamate 5-kinase family.</text>
</comment>
<keyword evidence="1 8" id="KW-0963">Cytoplasm</keyword>
<evidence type="ECO:0000259" key="9">
    <source>
        <dbReference type="Pfam" id="PF00696"/>
    </source>
</evidence>
<keyword evidence="11" id="KW-1185">Reference proteome</keyword>
<dbReference type="PRINTS" id="PR00474">
    <property type="entry name" value="GLU5KINASE"/>
</dbReference>
<dbReference type="EMBL" id="BNCK01000011">
    <property type="protein sequence ID" value="GHG05137.1"/>
    <property type="molecule type" value="Genomic_DNA"/>
</dbReference>
<evidence type="ECO:0000256" key="3">
    <source>
        <dbReference type="ARBA" id="ARBA00022650"/>
    </source>
</evidence>
<keyword evidence="7 8" id="KW-0067">ATP-binding</keyword>
<protein>
    <recommendedName>
        <fullName evidence="8">Glutamate 5-kinase</fullName>
        <ecNumber evidence="8">2.7.2.11</ecNumber>
    </recommendedName>
    <alternativeName>
        <fullName evidence="8">Gamma-glutamyl kinase</fullName>
        <shortName evidence="8">GK</shortName>
    </alternativeName>
</protein>
<keyword evidence="4 8" id="KW-0808">Transferase</keyword>
<feature type="domain" description="Aspartate/glutamate/uridylate kinase" evidence="9">
    <location>
        <begin position="7"/>
        <end position="232"/>
    </location>
</feature>
<dbReference type="SUPFAM" id="SSF53633">
    <property type="entry name" value="Carbamate kinase-like"/>
    <property type="match status" value="1"/>
</dbReference>
<dbReference type="GO" id="GO:0005829">
    <property type="term" value="C:cytosol"/>
    <property type="evidence" value="ECO:0007669"/>
    <property type="project" value="TreeGrafter"/>
</dbReference>
<evidence type="ECO:0000256" key="7">
    <source>
        <dbReference type="ARBA" id="ARBA00022840"/>
    </source>
</evidence>
<dbReference type="AlphaFoldDB" id="A0A919BR89"/>
<dbReference type="InterPro" id="IPR036393">
    <property type="entry name" value="AceGlu_kinase-like_sf"/>
</dbReference>
<evidence type="ECO:0000256" key="1">
    <source>
        <dbReference type="ARBA" id="ARBA00022490"/>
    </source>
</evidence>
<evidence type="ECO:0000313" key="10">
    <source>
        <dbReference type="EMBL" id="GHG05137.1"/>
    </source>
</evidence>
<dbReference type="GO" id="GO:0055129">
    <property type="term" value="P:L-proline biosynthetic process"/>
    <property type="evidence" value="ECO:0007669"/>
    <property type="project" value="UniProtKB-UniRule"/>
</dbReference>
<feature type="binding site" evidence="8">
    <location>
        <begin position="166"/>
        <end position="167"/>
    </location>
    <ligand>
        <name>ATP</name>
        <dbReference type="ChEBI" id="CHEBI:30616"/>
    </ligand>
</feature>
<dbReference type="Gene3D" id="2.30.130.10">
    <property type="entry name" value="PUA domain"/>
    <property type="match status" value="1"/>
</dbReference>
<dbReference type="GO" id="GO:0003723">
    <property type="term" value="F:RNA binding"/>
    <property type="evidence" value="ECO:0007669"/>
    <property type="project" value="InterPro"/>
</dbReference>
<dbReference type="InterPro" id="IPR001048">
    <property type="entry name" value="Asp/Glu/Uridylate_kinase"/>
</dbReference>
<dbReference type="Proteomes" id="UP000623842">
    <property type="component" value="Unassembled WGS sequence"/>
</dbReference>